<gene>
    <name evidence="1" type="ORF">QFZ34_002939</name>
</gene>
<organism evidence="1 2">
    <name type="scientific">Phyllobacterium ifriqiyense</name>
    <dbReference type="NCBI Taxonomy" id="314238"/>
    <lineage>
        <taxon>Bacteria</taxon>
        <taxon>Pseudomonadati</taxon>
        <taxon>Pseudomonadota</taxon>
        <taxon>Alphaproteobacteria</taxon>
        <taxon>Hyphomicrobiales</taxon>
        <taxon>Phyllobacteriaceae</taxon>
        <taxon>Phyllobacterium</taxon>
    </lineage>
</organism>
<reference evidence="1 2" key="1">
    <citation type="submission" date="2023-07" db="EMBL/GenBank/DDBJ databases">
        <title>Comparative genomics of wheat-associated soil bacteria to identify genetic determinants of phenazine resistance.</title>
        <authorList>
            <person name="Mouncey N."/>
        </authorList>
    </citation>
    <scope>NUCLEOTIDE SEQUENCE [LARGE SCALE GENOMIC DNA]</scope>
    <source>
        <strain evidence="1 2">W4I11</strain>
    </source>
</reference>
<dbReference type="EMBL" id="JAUSZT010000003">
    <property type="protein sequence ID" value="MDQ0997757.1"/>
    <property type="molecule type" value="Genomic_DNA"/>
</dbReference>
<protein>
    <recommendedName>
        <fullName evidence="3">Restriction system protein Mrr-like N-terminal domain-containing protein</fullName>
    </recommendedName>
</protein>
<evidence type="ECO:0000313" key="2">
    <source>
        <dbReference type="Proteomes" id="UP001237780"/>
    </source>
</evidence>
<evidence type="ECO:0008006" key="3">
    <source>
        <dbReference type="Google" id="ProtNLM"/>
    </source>
</evidence>
<evidence type="ECO:0000313" key="1">
    <source>
        <dbReference type="EMBL" id="MDQ0997757.1"/>
    </source>
</evidence>
<accession>A0ABU0SAG8</accession>
<dbReference type="Proteomes" id="UP001237780">
    <property type="component" value="Unassembled WGS sequence"/>
</dbReference>
<name>A0ABU0SAG8_9HYPH</name>
<keyword evidence="2" id="KW-1185">Reference proteome</keyword>
<proteinExistence type="predicted"/>
<sequence length="109" mass="12304">MVYMSRIRENDLIIPALRLIAAFGDSEFGLESTVLAKKLREIVRPSAEDREILGGRKDDKLSQVIRNLVSHRTLERKGLAKYRKGTAYTRGAYVLTELGRASIQPTTKD</sequence>
<comment type="caution">
    <text evidence="1">The sequence shown here is derived from an EMBL/GenBank/DDBJ whole genome shotgun (WGS) entry which is preliminary data.</text>
</comment>